<dbReference type="Pfam" id="PF00117">
    <property type="entry name" value="GATase"/>
    <property type="match status" value="1"/>
</dbReference>
<dbReference type="InterPro" id="IPR029062">
    <property type="entry name" value="Class_I_gatase-like"/>
</dbReference>
<dbReference type="Proteomes" id="UP000461443">
    <property type="component" value="Unassembled WGS sequence"/>
</dbReference>
<dbReference type="PANTHER" id="PTHR42695:SF5">
    <property type="entry name" value="GLUTAMINE AMIDOTRANSFERASE YLR126C-RELATED"/>
    <property type="match status" value="1"/>
</dbReference>
<name>A0A845SKU0_9GAMM</name>
<evidence type="ECO:0000313" key="3">
    <source>
        <dbReference type="Proteomes" id="UP000461443"/>
    </source>
</evidence>
<reference evidence="2 3" key="1">
    <citation type="submission" date="2019-12" db="EMBL/GenBank/DDBJ databases">
        <authorList>
            <person name="Lee S.D."/>
        </authorList>
    </citation>
    <scope>NUCLEOTIDE SEQUENCE [LARGE SCALE GENOMIC DNA]</scope>
    <source>
        <strain evidence="2 3">SAP-6</strain>
    </source>
</reference>
<dbReference type="PROSITE" id="PS51273">
    <property type="entry name" value="GATASE_TYPE_1"/>
    <property type="match status" value="1"/>
</dbReference>
<dbReference type="InterPro" id="IPR017926">
    <property type="entry name" value="GATASE"/>
</dbReference>
<keyword evidence="2" id="KW-0315">Glutamine amidotransferase</keyword>
<proteinExistence type="predicted"/>
<dbReference type="EMBL" id="WUBS01000008">
    <property type="protein sequence ID" value="NDL63584.1"/>
    <property type="molecule type" value="Genomic_DNA"/>
</dbReference>
<dbReference type="NCBIfam" id="NF006562">
    <property type="entry name" value="PRK09065.1"/>
    <property type="match status" value="1"/>
</dbReference>
<reference evidence="2 3" key="2">
    <citation type="submission" date="2020-02" db="EMBL/GenBank/DDBJ databases">
        <title>The new genus of Enterobacteriales.</title>
        <authorList>
            <person name="Kim I.S."/>
        </authorList>
    </citation>
    <scope>NUCLEOTIDE SEQUENCE [LARGE SCALE GENOMIC DNA]</scope>
    <source>
        <strain evidence="2 3">SAP-6</strain>
    </source>
</reference>
<comment type="caution">
    <text evidence="2">The sequence shown here is derived from an EMBL/GenBank/DDBJ whole genome shotgun (WGS) entry which is preliminary data.</text>
</comment>
<accession>A0A845SKU0</accession>
<keyword evidence="2" id="KW-0808">Transferase</keyword>
<organism evidence="2 3">
    <name type="scientific">Acerihabitans arboris</name>
    <dbReference type="NCBI Taxonomy" id="2691583"/>
    <lineage>
        <taxon>Bacteria</taxon>
        <taxon>Pseudomonadati</taxon>
        <taxon>Pseudomonadota</taxon>
        <taxon>Gammaproteobacteria</taxon>
        <taxon>Enterobacterales</taxon>
        <taxon>Pectobacteriaceae</taxon>
        <taxon>Acerihabitans</taxon>
    </lineage>
</organism>
<dbReference type="CDD" id="cd01741">
    <property type="entry name" value="GATase1_1"/>
    <property type="match status" value="1"/>
</dbReference>
<dbReference type="GO" id="GO:0005829">
    <property type="term" value="C:cytosol"/>
    <property type="evidence" value="ECO:0007669"/>
    <property type="project" value="TreeGrafter"/>
</dbReference>
<dbReference type="SUPFAM" id="SSF52317">
    <property type="entry name" value="Class I glutamine amidotransferase-like"/>
    <property type="match status" value="1"/>
</dbReference>
<dbReference type="GO" id="GO:0016740">
    <property type="term" value="F:transferase activity"/>
    <property type="evidence" value="ECO:0007669"/>
    <property type="project" value="UniProtKB-KW"/>
</dbReference>
<dbReference type="AlphaFoldDB" id="A0A845SKU0"/>
<evidence type="ECO:0000313" key="2">
    <source>
        <dbReference type="EMBL" id="NDL63584.1"/>
    </source>
</evidence>
<keyword evidence="3" id="KW-1185">Reference proteome</keyword>
<dbReference type="PANTHER" id="PTHR42695">
    <property type="entry name" value="GLUTAMINE AMIDOTRANSFERASE YLR126C-RELATED"/>
    <property type="match status" value="1"/>
</dbReference>
<feature type="domain" description="Glutamine amidotransferase" evidence="1">
    <location>
        <begin position="57"/>
        <end position="194"/>
    </location>
</feature>
<protein>
    <submittedName>
        <fullName evidence="2">Glutamine amidotransferase</fullName>
    </submittedName>
</protein>
<dbReference type="InterPro" id="IPR044992">
    <property type="entry name" value="ChyE-like"/>
</dbReference>
<sequence>MSRLKPILILQTGDAPQDVIAANGNYDTMFLQATGLGAGQVRIVHLPGGERPDAPQAYSGVLITGSAAMVTERLAWSEFAAAWLRQAMDAEIPIFGVCYGHQLLAHALGGEVDYLADGMEVGTQPIELLPAAANDPLIGQLPERFPANLIHSQTVVTPPRGATVLARSARDPHQILRYRHNVVTTQFHPEFSAAVMHDFLSGMTVQDPERGPELALIGRELSDTPDSEALMAAFVRQCLQAV</sequence>
<dbReference type="Gene3D" id="3.40.50.880">
    <property type="match status" value="1"/>
</dbReference>
<evidence type="ECO:0000259" key="1">
    <source>
        <dbReference type="Pfam" id="PF00117"/>
    </source>
</evidence>
<gene>
    <name evidence="2" type="ORF">GRH90_12605</name>
</gene>